<accession>A0A7L6N333</accession>
<dbReference type="Proteomes" id="UP000512167">
    <property type="component" value="Chromosome"/>
</dbReference>
<name>A0A7L6N333_9MOLU</name>
<organism evidence="1 2">
    <name type="scientific">Hujiaoplasma nucleasis</name>
    <dbReference type="NCBI Taxonomy" id="2725268"/>
    <lineage>
        <taxon>Bacteria</taxon>
        <taxon>Bacillati</taxon>
        <taxon>Mycoplasmatota</taxon>
        <taxon>Mollicutes</taxon>
        <taxon>Candidatus Izemoplasmatales</taxon>
        <taxon>Hujiaoplasmataceae</taxon>
        <taxon>Hujiaoplasma</taxon>
    </lineage>
</organism>
<sequence length="196" mass="23530">MSLKLKEMSKEELWHLFPIILKEHNPDYKNWYEEEKKKLISMIGKDKIQRINHIGSTSVHGLIAKPTIDILIEVENEQVIHDIKEILNSDEYICLEQKDVYKNPAIFCMKGYSENGFAEKVYHIHIKIINNHKELYFRDYLQSHPEVANKYGDLKIQLLKKYKHHRDNYTDNKTEFVQYYTSIARSIYPNRYKPKK</sequence>
<keyword evidence="2" id="KW-1185">Reference proteome</keyword>
<gene>
    <name evidence="1" type="ORF">HF295_07395</name>
</gene>
<dbReference type="EMBL" id="CP051151">
    <property type="protein sequence ID" value="QLY40680.1"/>
    <property type="molecule type" value="Genomic_DNA"/>
</dbReference>
<dbReference type="Pfam" id="PF04229">
    <property type="entry name" value="GrpB"/>
    <property type="match status" value="1"/>
</dbReference>
<evidence type="ECO:0000313" key="1">
    <source>
        <dbReference type="EMBL" id="QLY40680.1"/>
    </source>
</evidence>
<dbReference type="SUPFAM" id="SSF81301">
    <property type="entry name" value="Nucleotidyltransferase"/>
    <property type="match status" value="1"/>
</dbReference>
<dbReference type="Gene3D" id="3.30.460.10">
    <property type="entry name" value="Beta Polymerase, domain 2"/>
    <property type="match status" value="1"/>
</dbReference>
<dbReference type="KEGG" id="tbk:HF295_07395"/>
<evidence type="ECO:0000313" key="2">
    <source>
        <dbReference type="Proteomes" id="UP000512167"/>
    </source>
</evidence>
<proteinExistence type="predicted"/>
<dbReference type="PANTHER" id="PTHR34822">
    <property type="entry name" value="GRPB DOMAIN PROTEIN (AFU_ORTHOLOGUE AFUA_1G01530)"/>
    <property type="match status" value="1"/>
</dbReference>
<dbReference type="RefSeq" id="WP_312031527.1">
    <property type="nucleotide sequence ID" value="NZ_CP051151.1"/>
</dbReference>
<dbReference type="InterPro" id="IPR007344">
    <property type="entry name" value="GrpB/CoaE"/>
</dbReference>
<protein>
    <submittedName>
        <fullName evidence="1">GrpB family protein</fullName>
    </submittedName>
</protein>
<reference evidence="1 2" key="1">
    <citation type="submission" date="2020-04" db="EMBL/GenBank/DDBJ databases">
        <authorList>
            <person name="Zheng R.K."/>
            <person name="Sun C.M."/>
        </authorList>
    </citation>
    <scope>NUCLEOTIDE SEQUENCE [LARGE SCALE GENOMIC DNA]</scope>
    <source>
        <strain evidence="2">zrk29</strain>
    </source>
</reference>
<dbReference type="PANTHER" id="PTHR34822:SF1">
    <property type="entry name" value="GRPB FAMILY PROTEIN"/>
    <property type="match status" value="1"/>
</dbReference>
<dbReference type="AlphaFoldDB" id="A0A7L6N333"/>
<dbReference type="InterPro" id="IPR043519">
    <property type="entry name" value="NT_sf"/>
</dbReference>